<organism evidence="1 2">
    <name type="scientific">Mastigocoleus testarum BC008</name>
    <dbReference type="NCBI Taxonomy" id="371196"/>
    <lineage>
        <taxon>Bacteria</taxon>
        <taxon>Bacillati</taxon>
        <taxon>Cyanobacteriota</taxon>
        <taxon>Cyanophyceae</taxon>
        <taxon>Nostocales</taxon>
        <taxon>Hapalosiphonaceae</taxon>
        <taxon>Mastigocoleus</taxon>
    </lineage>
</organism>
<dbReference type="Proteomes" id="UP000053372">
    <property type="component" value="Unassembled WGS sequence"/>
</dbReference>
<gene>
    <name evidence="1" type="ORF">BC008_08065</name>
</gene>
<accession>A0A0V7ZBU9</accession>
<keyword evidence="2" id="KW-1185">Reference proteome</keyword>
<name>A0A0V7ZBU9_9CYAN</name>
<protein>
    <submittedName>
        <fullName evidence="1">Uncharacterized protein</fullName>
    </submittedName>
</protein>
<sequence length="65" mass="7861">MSFFYHKIFIFWRCLIQELAQELSISPEELLRISLEEWLSHPQNNFSQAANYVLQKNADLYRRLA</sequence>
<dbReference type="AlphaFoldDB" id="A0A0V7ZBU9"/>
<proteinExistence type="predicted"/>
<dbReference type="EMBL" id="LMTZ01000166">
    <property type="protein sequence ID" value="KST61978.1"/>
    <property type="molecule type" value="Genomic_DNA"/>
</dbReference>
<comment type="caution">
    <text evidence="1">The sequence shown here is derived from an EMBL/GenBank/DDBJ whole genome shotgun (WGS) entry which is preliminary data.</text>
</comment>
<evidence type="ECO:0000313" key="1">
    <source>
        <dbReference type="EMBL" id="KST61978.1"/>
    </source>
</evidence>
<evidence type="ECO:0000313" key="2">
    <source>
        <dbReference type="Proteomes" id="UP000053372"/>
    </source>
</evidence>
<reference evidence="1 2" key="1">
    <citation type="journal article" date="2015" name="Genome Announc.">
        <title>Draft Genome of the Euendolithic (true boring) Cyanobacterium Mastigocoleus testarum strain BC008.</title>
        <authorList>
            <person name="Guida B.S."/>
            <person name="Garcia-Pichel F."/>
        </authorList>
    </citation>
    <scope>NUCLEOTIDE SEQUENCE [LARGE SCALE GENOMIC DNA]</scope>
    <source>
        <strain evidence="1 2">BC008</strain>
    </source>
</reference>
<dbReference type="RefSeq" id="WP_058184841.1">
    <property type="nucleotide sequence ID" value="NZ_LMTZ01000166.1"/>
</dbReference>
<dbReference type="OrthoDB" id="490626at2"/>